<protein>
    <submittedName>
        <fullName evidence="2">Uncharacterized protein</fullName>
    </submittedName>
</protein>
<evidence type="ECO:0000313" key="3">
    <source>
        <dbReference type="Proteomes" id="UP000191672"/>
    </source>
</evidence>
<proteinExistence type="predicted"/>
<dbReference type="AlphaFoldDB" id="A0A1V6QI36"/>
<feature type="transmembrane region" description="Helical" evidence="1">
    <location>
        <begin position="299"/>
        <end position="321"/>
    </location>
</feature>
<dbReference type="Gene3D" id="1.20.1250.20">
    <property type="entry name" value="MFS general substrate transporter like domains"/>
    <property type="match status" value="1"/>
</dbReference>
<dbReference type="InterPro" id="IPR036259">
    <property type="entry name" value="MFS_trans_sf"/>
</dbReference>
<organism evidence="2 3">
    <name type="scientific">Penicillium antarcticum</name>
    <dbReference type="NCBI Taxonomy" id="416450"/>
    <lineage>
        <taxon>Eukaryota</taxon>
        <taxon>Fungi</taxon>
        <taxon>Dikarya</taxon>
        <taxon>Ascomycota</taxon>
        <taxon>Pezizomycotina</taxon>
        <taxon>Eurotiomycetes</taxon>
        <taxon>Eurotiomycetidae</taxon>
        <taxon>Eurotiales</taxon>
        <taxon>Aspergillaceae</taxon>
        <taxon>Penicillium</taxon>
    </lineage>
</organism>
<keyword evidence="1" id="KW-0472">Membrane</keyword>
<accession>A0A1V6QI36</accession>
<dbReference type="SUPFAM" id="SSF103473">
    <property type="entry name" value="MFS general substrate transporter"/>
    <property type="match status" value="1"/>
</dbReference>
<gene>
    <name evidence="2" type="ORF">PENANT_c003G11683</name>
</gene>
<keyword evidence="1" id="KW-0812">Transmembrane</keyword>
<reference evidence="3" key="1">
    <citation type="journal article" date="2017" name="Nat. Microbiol.">
        <title>Global analysis of biosynthetic gene clusters reveals vast potential of secondary metabolite production in Penicillium species.</title>
        <authorList>
            <person name="Nielsen J.C."/>
            <person name="Grijseels S."/>
            <person name="Prigent S."/>
            <person name="Ji B."/>
            <person name="Dainat J."/>
            <person name="Nielsen K.F."/>
            <person name="Frisvad J.C."/>
            <person name="Workman M."/>
            <person name="Nielsen J."/>
        </authorList>
    </citation>
    <scope>NUCLEOTIDE SEQUENCE [LARGE SCALE GENOMIC DNA]</scope>
    <source>
        <strain evidence="3">IBT 31811</strain>
    </source>
</reference>
<comment type="caution">
    <text evidence="2">The sequence shown here is derived from an EMBL/GenBank/DDBJ whole genome shotgun (WGS) entry which is preliminary data.</text>
</comment>
<dbReference type="STRING" id="416450.A0A1V6QI36"/>
<dbReference type="EMBL" id="MDYN01000003">
    <property type="protein sequence ID" value="OQD88662.1"/>
    <property type="molecule type" value="Genomic_DNA"/>
</dbReference>
<evidence type="ECO:0000313" key="2">
    <source>
        <dbReference type="EMBL" id="OQD88662.1"/>
    </source>
</evidence>
<dbReference type="Proteomes" id="UP000191672">
    <property type="component" value="Unassembled WGS sequence"/>
</dbReference>
<name>A0A1V6QI36_9EURO</name>
<sequence length="398" mass="43106">MSFDIPTVAEIQLAAESGQRITQGDVSAISQAESALTGHGPARGGPAATAQSLSMRQKNFENKVDEVSRKPSSSISVADADEVQATEGRAFNQPPGIGFVTAQVRSIADNNEALGLTASADVPVYVTKDDARDAQHAEAAVYGGQNPRGGHAAQLQSVADKIENARRIIYYGSAIKDLAPFERKAALTMPELFKEFDKFDFGTFCESPKVLLSKGRIQDAIDVLRKIAKFNAEVVLAARSDAKGVVMDMFNNLGFLRGLFMRKLECFTFVLLALAYIPSISLSGYFLPIVLLRNNREYVYIYLPGVIGAVIALFSVQLPLIGRNWSLVISAALQGVSMARYTQVKDTASYVGQNALEYVMQSMTPEIFDTSYHASASNMLSCPALSLASWLHLLVKST</sequence>
<feature type="transmembrane region" description="Helical" evidence="1">
    <location>
        <begin position="266"/>
        <end position="287"/>
    </location>
</feature>
<keyword evidence="1" id="KW-1133">Transmembrane helix</keyword>
<evidence type="ECO:0000256" key="1">
    <source>
        <dbReference type="SAM" id="Phobius"/>
    </source>
</evidence>
<keyword evidence="3" id="KW-1185">Reference proteome</keyword>